<name>A0A1W1I1S0_9BACT</name>
<accession>A0A1W1I1S0</accession>
<keyword evidence="1" id="KW-1133">Transmembrane helix</keyword>
<keyword evidence="1" id="KW-0472">Membrane</keyword>
<dbReference type="RefSeq" id="WP_155969850.1">
    <property type="nucleotide sequence ID" value="NZ_LT828648.1"/>
</dbReference>
<sequence length="46" mass="4889">MALPVLREAMHVYRLTVIKASVGSFPSVTLMIVAAFVLATMLPATA</sequence>
<proteinExistence type="predicted"/>
<evidence type="ECO:0000313" key="3">
    <source>
        <dbReference type="Proteomes" id="UP000192042"/>
    </source>
</evidence>
<dbReference type="Proteomes" id="UP000192042">
    <property type="component" value="Chromosome I"/>
</dbReference>
<evidence type="ECO:0000313" key="2">
    <source>
        <dbReference type="EMBL" id="SLM46956.1"/>
    </source>
</evidence>
<keyword evidence="1" id="KW-0812">Transmembrane</keyword>
<organism evidence="2 3">
    <name type="scientific">Nitrospira japonica</name>
    <dbReference type="NCBI Taxonomy" id="1325564"/>
    <lineage>
        <taxon>Bacteria</taxon>
        <taxon>Pseudomonadati</taxon>
        <taxon>Nitrospirota</taxon>
        <taxon>Nitrospiria</taxon>
        <taxon>Nitrospirales</taxon>
        <taxon>Nitrospiraceae</taxon>
        <taxon>Nitrospira</taxon>
    </lineage>
</organism>
<protein>
    <submittedName>
        <fullName evidence="2">Uncharacterized protein</fullName>
    </submittedName>
</protein>
<reference evidence="2 3" key="1">
    <citation type="submission" date="2017-03" db="EMBL/GenBank/DDBJ databases">
        <authorList>
            <person name="Afonso C.L."/>
            <person name="Miller P.J."/>
            <person name="Scott M.A."/>
            <person name="Spackman E."/>
            <person name="Goraichik I."/>
            <person name="Dimitrov K.M."/>
            <person name="Suarez D.L."/>
            <person name="Swayne D.E."/>
        </authorList>
    </citation>
    <scope>NUCLEOTIDE SEQUENCE [LARGE SCALE GENOMIC DNA]</scope>
    <source>
        <strain evidence="2">Genome sequencing of Nitrospira japonica strain NJ11</strain>
    </source>
</reference>
<dbReference type="KEGG" id="nja:NSJP_0784"/>
<evidence type="ECO:0000256" key="1">
    <source>
        <dbReference type="SAM" id="Phobius"/>
    </source>
</evidence>
<keyword evidence="3" id="KW-1185">Reference proteome</keyword>
<dbReference type="EMBL" id="LT828648">
    <property type="protein sequence ID" value="SLM46956.1"/>
    <property type="molecule type" value="Genomic_DNA"/>
</dbReference>
<dbReference type="STRING" id="1325564.NSJP_0784"/>
<dbReference type="AlphaFoldDB" id="A0A1W1I1S0"/>
<feature type="transmembrane region" description="Helical" evidence="1">
    <location>
        <begin position="20"/>
        <end position="42"/>
    </location>
</feature>
<gene>
    <name evidence="2" type="ORF">NSJP_0784</name>
</gene>